<reference evidence="1 2" key="1">
    <citation type="submission" date="2018-11" db="EMBL/GenBank/DDBJ databases">
        <authorList>
            <consortium name="Pathogen Informatics"/>
        </authorList>
    </citation>
    <scope>NUCLEOTIDE SEQUENCE [LARGE SCALE GENOMIC DNA]</scope>
</reference>
<protein>
    <submittedName>
        <fullName evidence="1">Uncharacterized protein</fullName>
    </submittedName>
</protein>
<keyword evidence="2" id="KW-1185">Reference proteome</keyword>
<dbReference type="AlphaFoldDB" id="A0A3P7NSN6"/>
<organism evidence="1 2">
    <name type="scientific">Dibothriocephalus latus</name>
    <name type="common">Fish tapeworm</name>
    <name type="synonym">Diphyllobothrium latum</name>
    <dbReference type="NCBI Taxonomy" id="60516"/>
    <lineage>
        <taxon>Eukaryota</taxon>
        <taxon>Metazoa</taxon>
        <taxon>Spiralia</taxon>
        <taxon>Lophotrochozoa</taxon>
        <taxon>Platyhelminthes</taxon>
        <taxon>Cestoda</taxon>
        <taxon>Eucestoda</taxon>
        <taxon>Diphyllobothriidea</taxon>
        <taxon>Diphyllobothriidae</taxon>
        <taxon>Dibothriocephalus</taxon>
    </lineage>
</organism>
<proteinExistence type="predicted"/>
<dbReference type="EMBL" id="UYRU01052811">
    <property type="protein sequence ID" value="VDN12019.1"/>
    <property type="molecule type" value="Genomic_DNA"/>
</dbReference>
<evidence type="ECO:0000313" key="1">
    <source>
        <dbReference type="EMBL" id="VDN12019.1"/>
    </source>
</evidence>
<gene>
    <name evidence="1" type="ORF">DILT_LOCUS7850</name>
</gene>
<sequence>MAANTFVGSVIFRKNVRNFAALRYSGSVDILLTQGSRLLLTKSKRVLLAAFGACAPLFLVYKGSFCDVHESIMEQAHHWATFIFLEV</sequence>
<name>A0A3P7NSN6_DIBLA</name>
<evidence type="ECO:0000313" key="2">
    <source>
        <dbReference type="Proteomes" id="UP000281553"/>
    </source>
</evidence>
<accession>A0A3P7NSN6</accession>
<dbReference type="Proteomes" id="UP000281553">
    <property type="component" value="Unassembled WGS sequence"/>
</dbReference>